<evidence type="ECO:0000256" key="2">
    <source>
        <dbReference type="ARBA" id="ARBA00023125"/>
    </source>
</evidence>
<proteinExistence type="predicted"/>
<dbReference type="Gene3D" id="1.10.10.60">
    <property type="entry name" value="Homeodomain-like"/>
    <property type="match status" value="1"/>
</dbReference>
<organism evidence="5 6">
    <name type="scientific">Pseudoalteromonas luteoviolacea CPMOR-1</name>
    <dbReference type="NCBI Taxonomy" id="1365248"/>
    <lineage>
        <taxon>Bacteria</taxon>
        <taxon>Pseudomonadati</taxon>
        <taxon>Pseudomonadota</taxon>
        <taxon>Gammaproteobacteria</taxon>
        <taxon>Alteromonadales</taxon>
        <taxon>Pseudoalteromonadaceae</taxon>
        <taxon>Pseudoalteromonas</taxon>
    </lineage>
</organism>
<evidence type="ECO:0000313" key="6">
    <source>
        <dbReference type="Proteomes" id="UP000076486"/>
    </source>
</evidence>
<dbReference type="RefSeq" id="WP_063367115.1">
    <property type="nucleotide sequence ID" value="NZ_AUYC01000017.1"/>
</dbReference>
<dbReference type="EMBL" id="AUYC01000017">
    <property type="protein sequence ID" value="KZN65381.1"/>
    <property type="molecule type" value="Genomic_DNA"/>
</dbReference>
<dbReference type="SUPFAM" id="SSF46689">
    <property type="entry name" value="Homeodomain-like"/>
    <property type="match status" value="1"/>
</dbReference>
<accession>A0A167LWG0</accession>
<dbReference type="PROSITE" id="PS01124">
    <property type="entry name" value="HTH_ARAC_FAMILY_2"/>
    <property type="match status" value="1"/>
</dbReference>
<dbReference type="AlphaFoldDB" id="A0A167LWG0"/>
<feature type="domain" description="HTH araC/xylS-type" evidence="4">
    <location>
        <begin position="143"/>
        <end position="246"/>
    </location>
</feature>
<evidence type="ECO:0000256" key="1">
    <source>
        <dbReference type="ARBA" id="ARBA00023015"/>
    </source>
</evidence>
<dbReference type="InterPro" id="IPR018060">
    <property type="entry name" value="HTH_AraC"/>
</dbReference>
<dbReference type="GO" id="GO:0043565">
    <property type="term" value="F:sequence-specific DNA binding"/>
    <property type="evidence" value="ECO:0007669"/>
    <property type="project" value="InterPro"/>
</dbReference>
<name>A0A167LWG0_9GAMM</name>
<dbReference type="SMART" id="SM00342">
    <property type="entry name" value="HTH_ARAC"/>
    <property type="match status" value="1"/>
</dbReference>
<protein>
    <recommendedName>
        <fullName evidence="4">HTH araC/xylS-type domain-containing protein</fullName>
    </recommendedName>
</protein>
<keyword evidence="2" id="KW-0238">DNA-binding</keyword>
<evidence type="ECO:0000313" key="5">
    <source>
        <dbReference type="EMBL" id="KZN65381.1"/>
    </source>
</evidence>
<dbReference type="GO" id="GO:0003700">
    <property type="term" value="F:DNA-binding transcription factor activity"/>
    <property type="evidence" value="ECO:0007669"/>
    <property type="project" value="InterPro"/>
</dbReference>
<dbReference type="InterPro" id="IPR009057">
    <property type="entry name" value="Homeodomain-like_sf"/>
</dbReference>
<dbReference type="PANTHER" id="PTHR43280:SF31">
    <property type="entry name" value="TRANSCRIPTIONAL REGULATORY PROTEIN"/>
    <property type="match status" value="1"/>
</dbReference>
<dbReference type="Pfam" id="PF12833">
    <property type="entry name" value="HTH_18"/>
    <property type="match status" value="1"/>
</dbReference>
<dbReference type="PANTHER" id="PTHR43280">
    <property type="entry name" value="ARAC-FAMILY TRANSCRIPTIONAL REGULATOR"/>
    <property type="match status" value="1"/>
</dbReference>
<evidence type="ECO:0000256" key="3">
    <source>
        <dbReference type="ARBA" id="ARBA00023163"/>
    </source>
</evidence>
<comment type="caution">
    <text evidence="5">The sequence shown here is derived from an EMBL/GenBank/DDBJ whole genome shotgun (WGS) entry which is preliminary data.</text>
</comment>
<dbReference type="Proteomes" id="UP000076486">
    <property type="component" value="Unassembled WGS sequence"/>
</dbReference>
<sequence length="248" mass="28144">MTEREIDKPNIWITTGCLLTYGGCIDASDHRHIAMQVVLPDSNTVSTLNGQAFQGAMIIDSNVPHCLKMQKGWVLLAEPHSTLGAYLKDKLNGQKQMPIPATANLRLPQTDPFAHFFTIFSDIQLSDKMGDNHSNFVTDARIYSVLDELNRCFNGECMTPQHWRAKYIARKLHLSESRFLHLFSEQVGVAWRPYLLWRRMLCALQAMQRGQNATKAAYEAGFSDSAHLSRTFKSTFGMTIRQARCLFT</sequence>
<reference evidence="5 6" key="1">
    <citation type="submission" date="2013-07" db="EMBL/GenBank/DDBJ databases">
        <title>Comparative Genomic and Metabolomic Analysis of Twelve Strains of Pseudoalteromonas luteoviolacea.</title>
        <authorList>
            <person name="Vynne N.G."/>
            <person name="Mansson M."/>
            <person name="Gram L."/>
        </authorList>
    </citation>
    <scope>NUCLEOTIDE SEQUENCE [LARGE SCALE GENOMIC DNA]</scope>
    <source>
        <strain evidence="5 6">CPMOR-1</strain>
    </source>
</reference>
<dbReference type="PATRIC" id="fig|1365248.3.peg.1217"/>
<keyword evidence="3" id="KW-0804">Transcription</keyword>
<keyword evidence="1" id="KW-0805">Transcription regulation</keyword>
<gene>
    <name evidence="5" type="ORF">N473_12675</name>
</gene>
<evidence type="ECO:0000259" key="4">
    <source>
        <dbReference type="PROSITE" id="PS01124"/>
    </source>
</evidence>